<dbReference type="InterPro" id="IPR036259">
    <property type="entry name" value="MFS_trans_sf"/>
</dbReference>
<comment type="subcellular location">
    <subcellularLocation>
        <location evidence="1">Endomembrane system</location>
        <topology evidence="1">Multi-pass membrane protein</topology>
    </subcellularLocation>
</comment>
<evidence type="ECO:0000256" key="1">
    <source>
        <dbReference type="ARBA" id="ARBA00004127"/>
    </source>
</evidence>
<dbReference type="PANTHER" id="PTHR24064">
    <property type="entry name" value="SOLUTE CARRIER FAMILY 22 MEMBER"/>
    <property type="match status" value="1"/>
</dbReference>
<feature type="transmembrane region" description="Helical" evidence="5">
    <location>
        <begin position="144"/>
        <end position="163"/>
    </location>
</feature>
<reference evidence="7" key="1">
    <citation type="submission" date="2019-03" db="UniProtKB">
        <authorList>
            <consortium name="Ensembl"/>
        </authorList>
    </citation>
    <scope>IDENTIFICATION</scope>
</reference>
<dbReference type="OMA" id="NGHKEAQ"/>
<dbReference type="InterPro" id="IPR020846">
    <property type="entry name" value="MFS_dom"/>
</dbReference>
<proteinExistence type="predicted"/>
<name>A0A452T6Z5_URSMA</name>
<accession>A0A452T6Z5</accession>
<dbReference type="AlphaFoldDB" id="A0A452T6Z5"/>
<dbReference type="CDD" id="cd17374">
    <property type="entry name" value="MFS_OAT"/>
    <property type="match status" value="1"/>
</dbReference>
<keyword evidence="2 5" id="KW-0812">Transmembrane</keyword>
<feature type="transmembrane region" description="Helical" evidence="5">
    <location>
        <begin position="258"/>
        <end position="276"/>
    </location>
</feature>
<feature type="transmembrane region" description="Helical" evidence="5">
    <location>
        <begin position="348"/>
        <end position="368"/>
    </location>
</feature>
<evidence type="ECO:0000256" key="2">
    <source>
        <dbReference type="ARBA" id="ARBA00022692"/>
    </source>
</evidence>
<dbReference type="GO" id="GO:0009897">
    <property type="term" value="C:external side of plasma membrane"/>
    <property type="evidence" value="ECO:0007669"/>
    <property type="project" value="Ensembl"/>
</dbReference>
<feature type="transmembrane region" description="Helical" evidence="5">
    <location>
        <begin position="201"/>
        <end position="219"/>
    </location>
</feature>
<keyword evidence="4 5" id="KW-0472">Membrane</keyword>
<evidence type="ECO:0000256" key="3">
    <source>
        <dbReference type="ARBA" id="ARBA00022989"/>
    </source>
</evidence>
<feature type="transmembrane region" description="Helical" evidence="5">
    <location>
        <begin position="496"/>
        <end position="517"/>
    </location>
</feature>
<dbReference type="GO" id="GO:0015347">
    <property type="term" value="F:sodium-independent organic anion transmembrane transporter activity"/>
    <property type="evidence" value="ECO:0007669"/>
    <property type="project" value="Ensembl"/>
</dbReference>
<organism evidence="7">
    <name type="scientific">Ursus maritimus</name>
    <name type="common">Polar bear</name>
    <name type="synonym">Thalarctos maritimus</name>
    <dbReference type="NCBI Taxonomy" id="29073"/>
    <lineage>
        <taxon>Eukaryota</taxon>
        <taxon>Metazoa</taxon>
        <taxon>Chordata</taxon>
        <taxon>Craniata</taxon>
        <taxon>Vertebrata</taxon>
        <taxon>Euteleostomi</taxon>
        <taxon>Mammalia</taxon>
        <taxon>Eutheria</taxon>
        <taxon>Laurasiatheria</taxon>
        <taxon>Carnivora</taxon>
        <taxon>Caniformia</taxon>
        <taxon>Ursidae</taxon>
        <taxon>Ursus</taxon>
    </lineage>
</organism>
<dbReference type="Pfam" id="PF00083">
    <property type="entry name" value="Sugar_tr"/>
    <property type="match status" value="1"/>
</dbReference>
<dbReference type="GO" id="GO:0016324">
    <property type="term" value="C:apical plasma membrane"/>
    <property type="evidence" value="ECO:0007669"/>
    <property type="project" value="Ensembl"/>
</dbReference>
<dbReference type="FunFam" id="1.20.1250.20:FF:000023">
    <property type="entry name" value="Solute carrier family 22 member 6"/>
    <property type="match status" value="1"/>
</dbReference>
<feature type="transmembrane region" description="Helical" evidence="5">
    <location>
        <begin position="175"/>
        <end position="195"/>
    </location>
</feature>
<dbReference type="GO" id="GO:0005452">
    <property type="term" value="F:solute:inorganic anion antiporter activity"/>
    <property type="evidence" value="ECO:0007669"/>
    <property type="project" value="Ensembl"/>
</dbReference>
<dbReference type="GeneTree" id="ENSGT00940000163267"/>
<evidence type="ECO:0000256" key="4">
    <source>
        <dbReference type="ARBA" id="ARBA00023136"/>
    </source>
</evidence>
<dbReference type="GO" id="GO:0015132">
    <property type="term" value="F:prostaglandin transmembrane transporter activity"/>
    <property type="evidence" value="ECO:0007669"/>
    <property type="project" value="Ensembl"/>
</dbReference>
<dbReference type="SUPFAM" id="SSF103473">
    <property type="entry name" value="MFS general substrate transporter"/>
    <property type="match status" value="1"/>
</dbReference>
<dbReference type="InterPro" id="IPR005828">
    <property type="entry name" value="MFS_sugar_transport-like"/>
</dbReference>
<protein>
    <submittedName>
        <fullName evidence="7">Solute carrier family 22 member 11-like</fullName>
    </submittedName>
</protein>
<gene>
    <name evidence="7" type="primary">SLC22A11</name>
</gene>
<feature type="transmembrane region" description="Helical" evidence="5">
    <location>
        <begin position="380"/>
        <end position="401"/>
    </location>
</feature>
<dbReference type="GO" id="GO:0046415">
    <property type="term" value="P:urate metabolic process"/>
    <property type="evidence" value="ECO:0007669"/>
    <property type="project" value="Ensembl"/>
</dbReference>
<evidence type="ECO:0000313" key="7">
    <source>
        <dbReference type="Ensembl" id="ENSUMAP00000003816"/>
    </source>
</evidence>
<evidence type="ECO:0000256" key="5">
    <source>
        <dbReference type="SAM" id="Phobius"/>
    </source>
</evidence>
<dbReference type="Ensembl" id="ENSUMAT00000004673.1">
    <property type="protein sequence ID" value="ENSUMAP00000003816.1"/>
    <property type="gene ID" value="ENSUMAG00000002967.1"/>
</dbReference>
<evidence type="ECO:0000259" key="6">
    <source>
        <dbReference type="PROSITE" id="PS50850"/>
    </source>
</evidence>
<dbReference type="PROSITE" id="PS50850">
    <property type="entry name" value="MFS"/>
    <property type="match status" value="1"/>
</dbReference>
<dbReference type="Gene3D" id="1.20.1250.20">
    <property type="entry name" value="MFS general substrate transporter like domains"/>
    <property type="match status" value="1"/>
</dbReference>
<feature type="domain" description="Major facilitator superfamily (MFS) profile" evidence="6">
    <location>
        <begin position="101"/>
        <end position="521"/>
    </location>
</feature>
<feature type="transmembrane region" description="Helical" evidence="5">
    <location>
        <begin position="231"/>
        <end position="252"/>
    </location>
</feature>
<keyword evidence="3 5" id="KW-1133">Transmembrane helix</keyword>
<sequence length="560" mass="61641">MAFAELLERAGGVGLFQALQVFTLLLPSMLVPSQLLMENFSAAIPGHRCWVHMLDNSSEAPANLTSKALLTISIPPGPNQEPHQCRRFRQPQWQLLDPNATATNWSEAATEPCVDGWVYDRSTFTSTIVAEWDLVCDYQSLKPMVQSIYMVGVLLGSFCWGLLSDRFGRKPSLSWCCLQVALANTGTAFASNFLIYCGLRFLSAFGVAGIIMTPVTLMVEWTTTRRRAVTITMLGCSYSLGQMILGALAFTIRDWRTLQLAVSMPFFAIFLISWWLPESARWLIIVGKPDQALQELRKVARINGHKQATKSLTVEVLLTSMEEEMAAAKARRSLLDLFLVPRLRWRSCGIPSLALPCSFSQMVSYYGLVLDLQNLGSDIFLLQVLFGAVDLLGRATTTFLFSFLGHRMTLASFQTMAGLSILANVLVPQDLPTLRLVFAVLGKGCFGISLTSISVYKPELYPTALRMTADGFLQSAGRLGAVTGPLIRMTRQAAPLLAPISYGVIPMASSLILLLFLPETQGLPLPDTIQDLENQTCSLAIRDPPAFPTCQGSISYWALI</sequence>
<dbReference type="GO" id="GO:0012505">
    <property type="term" value="C:endomembrane system"/>
    <property type="evidence" value="ECO:0007669"/>
    <property type="project" value="UniProtKB-SubCell"/>
</dbReference>